<keyword evidence="2" id="KW-0378">Hydrolase</keyword>
<dbReference type="GO" id="GO:0004181">
    <property type="term" value="F:metallocarboxypeptidase activity"/>
    <property type="evidence" value="ECO:0007669"/>
    <property type="project" value="InterPro"/>
</dbReference>
<dbReference type="Gene3D" id="3.40.630.10">
    <property type="entry name" value="Zn peptidases"/>
    <property type="match status" value="1"/>
</dbReference>
<comment type="caution">
    <text evidence="2">The sequence shown here is derived from an EMBL/GenBank/DDBJ whole genome shotgun (WGS) entry which is preliminary data.</text>
</comment>
<dbReference type="GO" id="GO:0006508">
    <property type="term" value="P:proteolysis"/>
    <property type="evidence" value="ECO:0007669"/>
    <property type="project" value="InterPro"/>
</dbReference>
<dbReference type="RefSeq" id="WP_111591765.1">
    <property type="nucleotide sequence ID" value="NZ_QLMA01000003.1"/>
</dbReference>
<dbReference type="CDD" id="cd06241">
    <property type="entry name" value="M14-like"/>
    <property type="match status" value="1"/>
</dbReference>
<evidence type="ECO:0000313" key="3">
    <source>
        <dbReference type="Proteomes" id="UP000249819"/>
    </source>
</evidence>
<dbReference type="EMBL" id="QLMA01000003">
    <property type="protein sequence ID" value="RAJ83101.1"/>
    <property type="molecule type" value="Genomic_DNA"/>
</dbReference>
<organism evidence="2 3">
    <name type="scientific">Chitinophaga dinghuensis</name>
    <dbReference type="NCBI Taxonomy" id="1539050"/>
    <lineage>
        <taxon>Bacteria</taxon>
        <taxon>Pseudomonadati</taxon>
        <taxon>Bacteroidota</taxon>
        <taxon>Chitinophagia</taxon>
        <taxon>Chitinophagales</taxon>
        <taxon>Chitinophagaceae</taxon>
        <taxon>Chitinophaga</taxon>
    </lineage>
</organism>
<keyword evidence="2" id="KW-0121">Carboxypeptidase</keyword>
<protein>
    <submittedName>
        <fullName evidence="2">Zinc carboxypeptidase</fullName>
    </submittedName>
</protein>
<proteinExistence type="predicted"/>
<name>A0A327W1A6_9BACT</name>
<accession>A0A327W1A6</accession>
<gene>
    <name evidence="2" type="ORF">CLV59_10358</name>
</gene>
<evidence type="ECO:0000259" key="1">
    <source>
        <dbReference type="Pfam" id="PF00246"/>
    </source>
</evidence>
<dbReference type="OrthoDB" id="9767214at2"/>
<feature type="domain" description="Peptidase M14" evidence="1">
    <location>
        <begin position="48"/>
        <end position="186"/>
    </location>
</feature>
<keyword evidence="2" id="KW-0645">Protease</keyword>
<keyword evidence="3" id="KW-1185">Reference proteome</keyword>
<dbReference type="AlphaFoldDB" id="A0A327W1A6"/>
<dbReference type="GO" id="GO:0008270">
    <property type="term" value="F:zinc ion binding"/>
    <property type="evidence" value="ECO:0007669"/>
    <property type="project" value="InterPro"/>
</dbReference>
<dbReference type="SUPFAM" id="SSF53187">
    <property type="entry name" value="Zn-dependent exopeptidases"/>
    <property type="match status" value="1"/>
</dbReference>
<dbReference type="InterPro" id="IPR000834">
    <property type="entry name" value="Peptidase_M14"/>
</dbReference>
<dbReference type="Pfam" id="PF00246">
    <property type="entry name" value="Peptidase_M14"/>
    <property type="match status" value="1"/>
</dbReference>
<reference evidence="2 3" key="1">
    <citation type="submission" date="2018-06" db="EMBL/GenBank/DDBJ databases">
        <title>Genomic Encyclopedia of Archaeal and Bacterial Type Strains, Phase II (KMG-II): from individual species to whole genera.</title>
        <authorList>
            <person name="Goeker M."/>
        </authorList>
    </citation>
    <scope>NUCLEOTIDE SEQUENCE [LARGE SCALE GENOMIC DNA]</scope>
    <source>
        <strain evidence="2 3">DSM 29821</strain>
    </source>
</reference>
<sequence length="582" mass="66738">MSLFQLLGKKLSISGIFTLIFLSSSAQQLLTRYEKTNGQQTATYQEVISFYQQLSKQYPQVKMMEMGPTDAGFPLHLIILSPDRDFDFASLRKKDKRIILINNGIHPGEPDGIDASMMLLRDIAQGKKSLPKNVVLAVIPVYNIGGALNRSAFYRVDQNGPDAFGSRGNAQNLDLNRDFIKSDSKNARSFQQIYHLTDPDVFVDNHVSNGADYQHIMTLLPTQHDKLGGPMGEFLNNSFTPGLYRLMKEKGYDLVPYVNHFGETPDSGWVEFNDSPRYSSGFSTLFHTFGFVPETHMLKPYPQRVAATYALMECFIKFTADNSSSIRDLRAATKKAVLTQQQFPLDWQFDMTQYSTITFKGFASGHKPSDISGLPRLYYDRSKPFERQVKFYNHANAVNFVNKPTAYLIPQGWWAVIDLLKNNKVIMQRLQKDTTILVEAYHIADYKSYNKPFEKHYLHTDVKVTTSMDSIHFRKGDYYIPLNQVANRFLMEVLEPTAGDSYFAWNFFDAVLGQKEGYSPYVFEDTGYEWLKQHPEVQAELSKKKATDTAFANNGPAQLRWVYQQSPYAEPEYMRYPVYRVK</sequence>
<dbReference type="Proteomes" id="UP000249819">
    <property type="component" value="Unassembled WGS sequence"/>
</dbReference>
<evidence type="ECO:0000313" key="2">
    <source>
        <dbReference type="EMBL" id="RAJ83101.1"/>
    </source>
</evidence>